<organism evidence="2 3">
    <name type="scientific">Sphaerisporangium album</name>
    <dbReference type="NCBI Taxonomy" id="509200"/>
    <lineage>
        <taxon>Bacteria</taxon>
        <taxon>Bacillati</taxon>
        <taxon>Actinomycetota</taxon>
        <taxon>Actinomycetes</taxon>
        <taxon>Streptosporangiales</taxon>
        <taxon>Streptosporangiaceae</taxon>
        <taxon>Sphaerisporangium</taxon>
    </lineage>
</organism>
<gene>
    <name evidence="2" type="ORF">DQ384_04365</name>
</gene>
<dbReference type="AlphaFoldDB" id="A0A367FQR4"/>
<name>A0A367FQR4_9ACTN</name>
<accession>A0A367FQR4</accession>
<feature type="compositionally biased region" description="Basic and acidic residues" evidence="1">
    <location>
        <begin position="686"/>
        <end position="695"/>
    </location>
</feature>
<evidence type="ECO:0000256" key="1">
    <source>
        <dbReference type="SAM" id="MobiDB-lite"/>
    </source>
</evidence>
<protein>
    <submittedName>
        <fullName evidence="2">Uncharacterized protein</fullName>
    </submittedName>
</protein>
<dbReference type="InterPro" id="IPR027310">
    <property type="entry name" value="Profilin_CS"/>
</dbReference>
<evidence type="ECO:0000313" key="3">
    <source>
        <dbReference type="Proteomes" id="UP000253094"/>
    </source>
</evidence>
<dbReference type="GO" id="GO:0003779">
    <property type="term" value="F:actin binding"/>
    <property type="evidence" value="ECO:0007669"/>
    <property type="project" value="InterPro"/>
</dbReference>
<dbReference type="EMBL" id="QOIL01000002">
    <property type="protein sequence ID" value="RCG32718.1"/>
    <property type="molecule type" value="Genomic_DNA"/>
</dbReference>
<feature type="region of interest" description="Disordered" evidence="1">
    <location>
        <begin position="660"/>
        <end position="695"/>
    </location>
</feature>
<evidence type="ECO:0000313" key="2">
    <source>
        <dbReference type="EMBL" id="RCG32718.1"/>
    </source>
</evidence>
<dbReference type="PROSITE" id="PS00414">
    <property type="entry name" value="PROFILIN"/>
    <property type="match status" value="1"/>
</dbReference>
<sequence length="755" mass="82211">MTVWQPYVDDPLFIPELTLGYAALPTAEAERLVRYLEAVADRRGVLHTAVAFNAVYFGYDIQYGGYPGGPVDFDRFPVVPTEDVEVDAPPVGAMLNITAGPEPLYAEVLYKEGAHPLLGEDGSLPGWVSGAPVGATGPDEAPAADVVPVAAERIVADFHAFGQELTVTRARLERLRRRGRGLNADGHLLVRSRYPTAVGAAADDLELYIRYLLGPARGQLLDGPLPLILADDAEEDVLTAALRGVMRTIDEALDEAESLRRWRHYAFPRAALAARLGDDGPLGCGDLRTVASALRRPPETSRRRFGPADTITYTAIGPRLRMFNGASSRLQGIDYAAAVCHANTVISDDVRGSADEKNVLPSGVHVRLDDAWQGGGVWRASYPPGPYADVEPLTPLGLGWFGQLPDAPPEDLVDEPIDESDDSTLLSISDSHLSWTLPLRLTHTLQGTAPLPERVAEEMTYFGLAGGAVRLRLRHDGSELAPAEAEQEVRIESTGAALRLTGVDWPLEFFPGIVLTFSWPRGAPALNATSTLLDVPVLFDGDLVEHRYASWVLTRDRAPGLGRPGEKGPDTLRARVLRAVRRVGLLDPEGVAALVRERLADVVFGAHVTVAAHLMLEPVVAELIDTGVLQVESGGRDGRGLIRFPAREGDTPVEMLVWRPAVTPSSPKGDDGRDSPDEWGEGVETSGEREQSDDRSRLIRFLRPYDVQPFLRRLRPGHQATEEAKAEYRRLRERYGYSGELPPGYTLVRGHRRGG</sequence>
<reference evidence="2 3" key="1">
    <citation type="submission" date="2018-06" db="EMBL/GenBank/DDBJ databases">
        <title>Sphaerisporangium craniellae sp. nov., isolated from a marine sponge in the South China Sea.</title>
        <authorList>
            <person name="Li L."/>
        </authorList>
    </citation>
    <scope>NUCLEOTIDE SEQUENCE [LARGE SCALE GENOMIC DNA]</scope>
    <source>
        <strain evidence="2 3">CCTCC AA 208026</strain>
    </source>
</reference>
<comment type="caution">
    <text evidence="2">The sequence shown here is derived from an EMBL/GenBank/DDBJ whole genome shotgun (WGS) entry which is preliminary data.</text>
</comment>
<dbReference type="Proteomes" id="UP000253094">
    <property type="component" value="Unassembled WGS sequence"/>
</dbReference>
<proteinExistence type="predicted"/>
<keyword evidence="3" id="KW-1185">Reference proteome</keyword>